<evidence type="ECO:0000256" key="2">
    <source>
        <dbReference type="ARBA" id="ARBA00022448"/>
    </source>
</evidence>
<evidence type="ECO:0000256" key="3">
    <source>
        <dbReference type="ARBA" id="ARBA00022692"/>
    </source>
</evidence>
<dbReference type="PANTHER" id="PTHR23523:SF2">
    <property type="entry name" value="2-NITROIMIDAZOLE TRANSPORTER"/>
    <property type="match status" value="1"/>
</dbReference>
<dbReference type="RefSeq" id="WP_068869214.1">
    <property type="nucleotide sequence ID" value="NZ_CP016539.2"/>
</dbReference>
<gene>
    <name evidence="8" type="ORF">BBI15_04215</name>
</gene>
<proteinExistence type="predicted"/>
<dbReference type="Gene3D" id="1.20.1250.20">
    <property type="entry name" value="MFS general substrate transporter like domains"/>
    <property type="match status" value="1"/>
</dbReference>
<reference evidence="8" key="1">
    <citation type="submission" date="2016-10" db="EMBL/GenBank/DDBJ databases">
        <authorList>
            <person name="See-Too W.S."/>
        </authorList>
    </citation>
    <scope>NUCLEOTIDE SEQUENCE [LARGE SCALE GENOMIC DNA]</scope>
    <source>
        <strain evidence="8">DSM 23997</strain>
    </source>
</reference>
<dbReference type="InterPro" id="IPR052524">
    <property type="entry name" value="MFS_Cyanate_Porter"/>
</dbReference>
<dbReference type="OrthoDB" id="9797740at2"/>
<dbReference type="EMBL" id="CP016539">
    <property type="protein sequence ID" value="ANU19463.1"/>
    <property type="molecule type" value="Genomic_DNA"/>
</dbReference>
<feature type="transmembrane region" description="Helical" evidence="6">
    <location>
        <begin position="338"/>
        <end position="357"/>
    </location>
</feature>
<name>A0A1C7E651_9BACL</name>
<dbReference type="InterPro" id="IPR011701">
    <property type="entry name" value="MFS"/>
</dbReference>
<keyword evidence="3 6" id="KW-0812">Transmembrane</keyword>
<sequence length="392" mass="42208">MKEVGNKSALTGVIFAILLVALNLRPAISSIGPMLDPIRTDLLLTNGQVSLLTAVPVLCMGVFAPFAIVFNRRYGLKRSIGFLLAVIGVFTLGRGFWPSYFNLLLSSFFIGIAIAIIGPMLSAMIKRDFPARTASLIGIYSFGMGLGATLAAGLTSIVYAAAGWPAGLAIWSVLAIAALIVWLRMPEAKSKGQAQAMPDDPLPITESPWKNVKAWYMLLFFGFQSAFFFSMLTWLAPIAIDKGLSVLSAGAVVTVMTAVQIVCNISIPLLFSRYPNRFLWVLVVLGFGTGGILLLMFAGAWSVWPAAVLIGVALGGLFPIALLLPLDATNSADEANSWAAMTQSGGYLISAFMPFIIGVVYDQTGNHDITLWMFLAFVFLMVLFAYLLNRKP</sequence>
<feature type="domain" description="Major facilitator superfamily (MFS) profile" evidence="7">
    <location>
        <begin position="9"/>
        <end position="392"/>
    </location>
</feature>
<dbReference type="AlphaFoldDB" id="A0A1C7E651"/>
<dbReference type="Proteomes" id="UP000092650">
    <property type="component" value="Chromosome"/>
</dbReference>
<feature type="transmembrane region" description="Helical" evidence="6">
    <location>
        <begin position="137"/>
        <end position="162"/>
    </location>
</feature>
<feature type="transmembrane region" description="Helical" evidence="6">
    <location>
        <begin position="246"/>
        <end position="271"/>
    </location>
</feature>
<protein>
    <submittedName>
        <fullName evidence="8">MFS transporter</fullName>
    </submittedName>
</protein>
<evidence type="ECO:0000256" key="5">
    <source>
        <dbReference type="ARBA" id="ARBA00023136"/>
    </source>
</evidence>
<evidence type="ECO:0000256" key="1">
    <source>
        <dbReference type="ARBA" id="ARBA00004651"/>
    </source>
</evidence>
<feature type="transmembrane region" description="Helical" evidence="6">
    <location>
        <begin position="304"/>
        <end position="326"/>
    </location>
</feature>
<feature type="transmembrane region" description="Helical" evidence="6">
    <location>
        <begin position="51"/>
        <end position="70"/>
    </location>
</feature>
<feature type="transmembrane region" description="Helical" evidence="6">
    <location>
        <begin position="369"/>
        <end position="388"/>
    </location>
</feature>
<dbReference type="GO" id="GO:0022857">
    <property type="term" value="F:transmembrane transporter activity"/>
    <property type="evidence" value="ECO:0007669"/>
    <property type="project" value="InterPro"/>
</dbReference>
<evidence type="ECO:0000256" key="4">
    <source>
        <dbReference type="ARBA" id="ARBA00022989"/>
    </source>
</evidence>
<dbReference type="PANTHER" id="PTHR23523">
    <property type="match status" value="1"/>
</dbReference>
<feature type="transmembrane region" description="Helical" evidence="6">
    <location>
        <begin position="215"/>
        <end position="240"/>
    </location>
</feature>
<accession>A0A1C7E651</accession>
<keyword evidence="2" id="KW-0813">Transport</keyword>
<feature type="transmembrane region" description="Helical" evidence="6">
    <location>
        <begin position="278"/>
        <end position="298"/>
    </location>
</feature>
<dbReference type="PROSITE" id="PS50850">
    <property type="entry name" value="MFS"/>
    <property type="match status" value="1"/>
</dbReference>
<evidence type="ECO:0000313" key="8">
    <source>
        <dbReference type="EMBL" id="ANU19463.1"/>
    </source>
</evidence>
<feature type="transmembrane region" description="Helical" evidence="6">
    <location>
        <begin position="103"/>
        <end position="125"/>
    </location>
</feature>
<feature type="transmembrane region" description="Helical" evidence="6">
    <location>
        <begin position="168"/>
        <end position="185"/>
    </location>
</feature>
<evidence type="ECO:0000259" key="7">
    <source>
        <dbReference type="PROSITE" id="PS50850"/>
    </source>
</evidence>
<evidence type="ECO:0000256" key="6">
    <source>
        <dbReference type="SAM" id="Phobius"/>
    </source>
</evidence>
<keyword evidence="9" id="KW-1185">Reference proteome</keyword>
<organism evidence="8 9">
    <name type="scientific">Planococcus plakortidis</name>
    <dbReference type="NCBI Taxonomy" id="1038856"/>
    <lineage>
        <taxon>Bacteria</taxon>
        <taxon>Bacillati</taxon>
        <taxon>Bacillota</taxon>
        <taxon>Bacilli</taxon>
        <taxon>Bacillales</taxon>
        <taxon>Caryophanaceae</taxon>
        <taxon>Planococcus</taxon>
    </lineage>
</organism>
<dbReference type="KEGG" id="ppla:BBI15_04215"/>
<evidence type="ECO:0000313" key="9">
    <source>
        <dbReference type="Proteomes" id="UP000092650"/>
    </source>
</evidence>
<keyword evidence="5 6" id="KW-0472">Membrane</keyword>
<feature type="transmembrane region" description="Helical" evidence="6">
    <location>
        <begin position="79"/>
        <end position="97"/>
    </location>
</feature>
<keyword evidence="4 6" id="KW-1133">Transmembrane helix</keyword>
<dbReference type="InterPro" id="IPR020846">
    <property type="entry name" value="MFS_dom"/>
</dbReference>
<comment type="subcellular location">
    <subcellularLocation>
        <location evidence="1">Cell membrane</location>
        <topology evidence="1">Multi-pass membrane protein</topology>
    </subcellularLocation>
</comment>
<dbReference type="SUPFAM" id="SSF103473">
    <property type="entry name" value="MFS general substrate transporter"/>
    <property type="match status" value="1"/>
</dbReference>
<dbReference type="GO" id="GO:0005886">
    <property type="term" value="C:plasma membrane"/>
    <property type="evidence" value="ECO:0007669"/>
    <property type="project" value="UniProtKB-SubCell"/>
</dbReference>
<dbReference type="Pfam" id="PF07690">
    <property type="entry name" value="MFS_1"/>
    <property type="match status" value="1"/>
</dbReference>
<dbReference type="InterPro" id="IPR036259">
    <property type="entry name" value="MFS_trans_sf"/>
</dbReference>